<dbReference type="EMBL" id="FQYI01000003">
    <property type="protein sequence ID" value="SHI70164.1"/>
    <property type="molecule type" value="Genomic_DNA"/>
</dbReference>
<evidence type="ECO:0000256" key="1">
    <source>
        <dbReference type="SAM" id="Phobius"/>
    </source>
</evidence>
<dbReference type="AlphaFoldDB" id="A0A1M6DA98"/>
<organism evidence="2 3">
    <name type="scientific">Cruoricaptor ignavus</name>
    <dbReference type="NCBI Taxonomy" id="1118202"/>
    <lineage>
        <taxon>Bacteria</taxon>
        <taxon>Pseudomonadati</taxon>
        <taxon>Bacteroidota</taxon>
        <taxon>Flavobacteriia</taxon>
        <taxon>Flavobacteriales</taxon>
        <taxon>Weeksellaceae</taxon>
        <taxon>Cruoricaptor</taxon>
    </lineage>
</organism>
<name>A0A1M6DA98_9FLAO</name>
<dbReference type="Proteomes" id="UP000184335">
    <property type="component" value="Unassembled WGS sequence"/>
</dbReference>
<sequence>MNFNKHLYIYGALILAYFLLNLFPPTDDERTNTAVIILFGSILLAYLAVIAILFLKKMKNTSKDDKL</sequence>
<evidence type="ECO:0000313" key="2">
    <source>
        <dbReference type="EMBL" id="SHI70164.1"/>
    </source>
</evidence>
<keyword evidence="3" id="KW-1185">Reference proteome</keyword>
<evidence type="ECO:0000313" key="3">
    <source>
        <dbReference type="Proteomes" id="UP000184335"/>
    </source>
</evidence>
<dbReference type="OrthoDB" id="1264617at2"/>
<keyword evidence="1" id="KW-0472">Membrane</keyword>
<reference evidence="2 3" key="1">
    <citation type="submission" date="2016-11" db="EMBL/GenBank/DDBJ databases">
        <authorList>
            <person name="Jaros S."/>
            <person name="Januszkiewicz K."/>
            <person name="Wedrychowicz H."/>
        </authorList>
    </citation>
    <scope>NUCLEOTIDE SEQUENCE [LARGE SCALE GENOMIC DNA]</scope>
    <source>
        <strain evidence="2 3">DSM 25479</strain>
    </source>
</reference>
<feature type="transmembrane region" description="Helical" evidence="1">
    <location>
        <begin position="7"/>
        <end position="23"/>
    </location>
</feature>
<keyword evidence="1" id="KW-1133">Transmembrane helix</keyword>
<keyword evidence="1" id="KW-0812">Transmembrane</keyword>
<dbReference type="RefSeq" id="WP_073178915.1">
    <property type="nucleotide sequence ID" value="NZ_FQYI01000003.1"/>
</dbReference>
<proteinExistence type="predicted"/>
<gene>
    <name evidence="2" type="ORF">SAMN05443429_103173</name>
</gene>
<feature type="transmembrane region" description="Helical" evidence="1">
    <location>
        <begin position="35"/>
        <end position="55"/>
    </location>
</feature>
<dbReference type="STRING" id="1118202.SAMN05443429_103173"/>
<protein>
    <submittedName>
        <fullName evidence="2">Uncharacterized protein</fullName>
    </submittedName>
</protein>
<accession>A0A1M6DA98</accession>